<evidence type="ECO:0000256" key="5">
    <source>
        <dbReference type="ARBA" id="ARBA00013180"/>
    </source>
</evidence>
<evidence type="ECO:0000313" key="8">
    <source>
        <dbReference type="Proteomes" id="UP000199024"/>
    </source>
</evidence>
<dbReference type="InterPro" id="IPR013785">
    <property type="entry name" value="Aldolase_TIM"/>
</dbReference>
<keyword evidence="7" id="KW-0808">Transferase</keyword>
<dbReference type="InterPro" id="IPR007260">
    <property type="entry name" value="NanE"/>
</dbReference>
<dbReference type="GO" id="GO:0047465">
    <property type="term" value="F:N-acylglucosamine-6-phosphate 2-epimerase activity"/>
    <property type="evidence" value="ECO:0007669"/>
    <property type="project" value="UniProtKB-EC"/>
</dbReference>
<keyword evidence="7" id="KW-0418">Kinase</keyword>
<dbReference type="PANTHER" id="PTHR18964:SF149">
    <property type="entry name" value="BIFUNCTIONAL UDP-N-ACETYLGLUCOSAMINE 2-EPIMERASE_N-ACETYLMANNOSAMINE KINASE"/>
    <property type="match status" value="1"/>
</dbReference>
<dbReference type="SUPFAM" id="SSF51366">
    <property type="entry name" value="Ribulose-phoshate binding barrel"/>
    <property type="match status" value="1"/>
</dbReference>
<evidence type="ECO:0000313" key="7">
    <source>
        <dbReference type="EMBL" id="SFS17724.1"/>
    </source>
</evidence>
<comment type="similarity">
    <text evidence="4">Belongs to the ROK (NagC/XylR) family.</text>
</comment>
<evidence type="ECO:0000256" key="1">
    <source>
        <dbReference type="ARBA" id="ARBA00000056"/>
    </source>
</evidence>
<gene>
    <name evidence="7" type="ORF">SAMN05421771_3242</name>
</gene>
<dbReference type="Pfam" id="PF04131">
    <property type="entry name" value="NanE"/>
    <property type="match status" value="1"/>
</dbReference>
<reference evidence="7 8" key="1">
    <citation type="submission" date="2016-10" db="EMBL/GenBank/DDBJ databases">
        <authorList>
            <person name="de Groot N.N."/>
        </authorList>
    </citation>
    <scope>NUCLEOTIDE SEQUENCE [LARGE SCALE GENOMIC DNA]</scope>
    <source>
        <strain evidence="7 8">DSM 21001</strain>
    </source>
</reference>
<dbReference type="InterPro" id="IPR000600">
    <property type="entry name" value="ROK"/>
</dbReference>
<dbReference type="Gene3D" id="3.30.420.40">
    <property type="match status" value="2"/>
</dbReference>
<dbReference type="CDD" id="cd24068">
    <property type="entry name" value="ASKHA_NBD_ROK_FnNanK-like"/>
    <property type="match status" value="1"/>
</dbReference>
<evidence type="ECO:0000256" key="2">
    <source>
        <dbReference type="ARBA" id="ARBA00002147"/>
    </source>
</evidence>
<dbReference type="Gene3D" id="3.20.20.70">
    <property type="entry name" value="Aldolase class I"/>
    <property type="match status" value="1"/>
</dbReference>
<name>A0A1I6MQ06_9BACT</name>
<dbReference type="AlphaFoldDB" id="A0A1I6MQ06"/>
<evidence type="ECO:0000256" key="3">
    <source>
        <dbReference type="ARBA" id="ARBA00005081"/>
    </source>
</evidence>
<dbReference type="STRING" id="474950.SAMN05421771_3242"/>
<proteinExistence type="inferred from homology"/>
<evidence type="ECO:0000256" key="4">
    <source>
        <dbReference type="ARBA" id="ARBA00006479"/>
    </source>
</evidence>
<comment type="catalytic activity">
    <reaction evidence="1">
        <text>an N-acyl-D-glucosamine 6-phosphate = an N-acyl-D-mannosamine 6-phosphate</text>
        <dbReference type="Rhea" id="RHEA:23932"/>
        <dbReference type="ChEBI" id="CHEBI:57599"/>
        <dbReference type="ChEBI" id="CHEBI:57666"/>
        <dbReference type="EC" id="5.1.3.9"/>
    </reaction>
</comment>
<organism evidence="7 8">
    <name type="scientific">Granulicella pectinivorans</name>
    <dbReference type="NCBI Taxonomy" id="474950"/>
    <lineage>
        <taxon>Bacteria</taxon>
        <taxon>Pseudomonadati</taxon>
        <taxon>Acidobacteriota</taxon>
        <taxon>Terriglobia</taxon>
        <taxon>Terriglobales</taxon>
        <taxon>Acidobacteriaceae</taxon>
        <taxon>Granulicella</taxon>
    </lineage>
</organism>
<dbReference type="EMBL" id="FOZL01000001">
    <property type="protein sequence ID" value="SFS17724.1"/>
    <property type="molecule type" value="Genomic_DNA"/>
</dbReference>
<evidence type="ECO:0000256" key="6">
    <source>
        <dbReference type="ARBA" id="ARBA00023277"/>
    </source>
</evidence>
<dbReference type="PROSITE" id="PS01125">
    <property type="entry name" value="ROK"/>
    <property type="match status" value="1"/>
</dbReference>
<comment type="pathway">
    <text evidence="3">Amino-sugar metabolism; N-acetylneuraminate degradation; D-fructose 6-phosphate from N-acetylneuraminate: step 3/5.</text>
</comment>
<dbReference type="GO" id="GO:0019262">
    <property type="term" value="P:N-acetylneuraminate catabolic process"/>
    <property type="evidence" value="ECO:0007669"/>
    <property type="project" value="UniProtKB-UniPathway"/>
</dbReference>
<keyword evidence="6" id="KW-0119">Carbohydrate metabolism</keyword>
<dbReference type="CDD" id="cd04729">
    <property type="entry name" value="NanE"/>
    <property type="match status" value="1"/>
</dbReference>
<dbReference type="InterPro" id="IPR049874">
    <property type="entry name" value="ROK_cs"/>
</dbReference>
<dbReference type="RefSeq" id="WP_175529055.1">
    <property type="nucleotide sequence ID" value="NZ_FOZL01000001.1"/>
</dbReference>
<keyword evidence="8" id="KW-1185">Reference proteome</keyword>
<dbReference type="EC" id="5.1.3.9" evidence="5"/>
<comment type="function">
    <text evidence="2">Converts N-acetylmannosamine-6-phosphate (ManNAc-6-P) to N-acetylglucosamine-6-phosphate (GlcNAc-6-P).</text>
</comment>
<dbReference type="PANTHER" id="PTHR18964">
    <property type="entry name" value="ROK (REPRESSOR, ORF, KINASE) FAMILY"/>
    <property type="match status" value="1"/>
</dbReference>
<dbReference type="Pfam" id="PF00480">
    <property type="entry name" value="ROK"/>
    <property type="match status" value="1"/>
</dbReference>
<dbReference type="UniPathway" id="UPA00629">
    <property type="reaction ID" value="UER00682"/>
</dbReference>
<dbReference type="InterPro" id="IPR011060">
    <property type="entry name" value="RibuloseP-bd_barrel"/>
</dbReference>
<dbReference type="SUPFAM" id="SSF53067">
    <property type="entry name" value="Actin-like ATPase domain"/>
    <property type="match status" value="1"/>
</dbReference>
<sequence>MLTTLASLHRQLVVSCQAAPNDPMEDTDTLRRVARSAVLGGAKALRLNSPQDIRAVRLDTQVPIIGIQKSYRGGMLRITPTFADAAALAAAGADIVALDCTDRTHSYGEPWREIVARIKAELNVLVMADIATLRDGIAAAQAGCDLIGTTLNGYTEETAGTTSFDFELVGAIASATQRPVVAEGHIGTPTEARRALDAGAWCVVVGSAITRPGTITANFLRAIDAPVSHGIAHAIGIDIGGTAIKAAIVNSTGEVSSHISIPTQASGGRAVIAASLLEAVRQTLATASVHSIGLTGIGIASAGAIDAENGIVFAATENLPGWAGFDIRGFLAGHTSLPIFVENDAQAAALSELHYGAGRGLSSFVALTIGTGIGGGLVVDGKLQRGQHGFAGTIGHQVIRFDGEPCNCGRNGCLEAYVSTAALIRAYQAPKPLEGDDATKARNIANLSIAGDPAARAAYTTLATHLAEGLANVFNILDPEAVIVSGGLIEGQPTFLEELQQKTQSLLHFGTKRPPRILHATAGHYAGVQGAAASVFNAHSE</sequence>
<dbReference type="InterPro" id="IPR043129">
    <property type="entry name" value="ATPase_NBD"/>
</dbReference>
<accession>A0A1I6MQ06</accession>
<dbReference type="NCBIfam" id="NF002231">
    <property type="entry name" value="PRK01130.1"/>
    <property type="match status" value="1"/>
</dbReference>
<protein>
    <recommendedName>
        <fullName evidence="5">N-acylglucosamine-6-phosphate 2-epimerase</fullName>
        <ecNumber evidence="5">5.1.3.9</ecNumber>
    </recommendedName>
</protein>
<dbReference type="GO" id="GO:0016301">
    <property type="term" value="F:kinase activity"/>
    <property type="evidence" value="ECO:0007669"/>
    <property type="project" value="UniProtKB-KW"/>
</dbReference>
<dbReference type="Proteomes" id="UP000199024">
    <property type="component" value="Unassembled WGS sequence"/>
</dbReference>
<dbReference type="GO" id="GO:0006051">
    <property type="term" value="P:N-acetylmannosamine metabolic process"/>
    <property type="evidence" value="ECO:0007669"/>
    <property type="project" value="InterPro"/>
</dbReference>